<dbReference type="InterPro" id="IPR016024">
    <property type="entry name" value="ARM-type_fold"/>
</dbReference>
<dbReference type="PANTHER" id="PTHR17695:SF11">
    <property type="entry name" value="SMALL SUBUNIT PROCESSOME COMPONENT 20 HOMOLOG"/>
    <property type="match status" value="1"/>
</dbReference>
<evidence type="ECO:0000313" key="5">
    <source>
        <dbReference type="Proteomes" id="UP001174677"/>
    </source>
</evidence>
<dbReference type="InterPro" id="IPR011989">
    <property type="entry name" value="ARM-like"/>
</dbReference>
<proteinExistence type="predicted"/>
<dbReference type="PANTHER" id="PTHR17695">
    <property type="entry name" value="SMALL SUBUNIT PROCESSOME COMPONENT 20 HOMOLOG"/>
    <property type="match status" value="1"/>
</dbReference>
<sequence>MATPLHAVGVKSLNKSPGRRRFVFKTFSQRIEEVEIDVYRSLDKIKPEPSEGSSFFRDYLVEWRELNTAEDFISFYEKMMPLVQTLPLVLLHKESILSELLSRLQLKARLSLEPILRLTASLSRDLLEDFISFLPRIADSFYSLLKSGADREPEIIEQIFKSWSHILMYLQKYLVKDVVHVLKVTIKLRYYPEWYIQEFMADATSFLLRNAPKEQLRKGIRKIMFEIVNKPLPARKSGVIVLLYHIMRGPSSKFHSRADWVLQLLTENSTFNIGGDKFNQGVDTVIEVLTATFKRLCEDLEPKELNLMWNCLYNRIDDSVNDEDYRHLSCLLSLLISTVQINNGMKISDYQPMIERVRSFVQKFIVPSSIVVGQDNSEIVDKILQLMLCILDGLKSFNDMSTISSCLLQWTPVFALRNSSVLTFIRELLEKDPYIIHASRVNILSAMNDLIETSQDEVVYLICSLCERLQKNSLISSFLDGTSTEGLSRIHGFLQGAICSWIGVINDISHGNLASTSTDEGKLALLWGIICCYPHMIDVRARPSSLTDLIDALDCLLMIEDESIAGVSKHTWQSLLGAAISSYYKLGNICGLEETRKILHLAKTYKSSSHVLSAVADYLDSVYGPIMEADSHCKSYLPEFETEKAVDALGIFADNLCNSDKAIRVATLRILCHCECHECKMSANDQPPENIMKTEGYQTHPAESHGSYGVNVLQLLLSIEATPLSISTSRKVILLISRIQMAISAGKISETYMPILLSGIIGIFYNRFSYLWNPASECLAILIRENVALVWGKFVHYFEECLSTFHSPHNKPDGQSAEVPYNSCDLVERFTSFAAPTSDSTPYATVLSSLLQSLQKIPSVAESRSRQIVPLFLKFLGYNNEDLLSVGSFNSDACKGKEWRGVLKEWLSLFKLMRNPRAFYRSQSLKDVLLIRFMDENDAEIQMRVLDCLLTWKDDFLIPYEQHLRNLISSKNLREELTTWSLSRESFLIEEEHRANLVPIIILILVPKVRKLKILASRKHTSLHHRKAVLRFIAQLDVNEIPLFFASLIKPLHDISKEADSTTNIFWTLPKNSVDGLQPSNILKYFTLENIMALSWKKKYGFLHVIEDILGSFDELHIRPFLDLLMGCVVRVLQSCISSLDPAKGTGSSISKSHSFVSLELRNEDSTAVNHALTSSTLKQFKDLRSLCLKIVSLVINKYDDHDFDCVFWGMFFASVKPLIDGFKLEGSSSEKPSSLFSCFLAMSSSRHLVPLLSRETNLVPDIFSILTVTTASKAIISCVLKFIENLLNLNEELDDEDNSVKKVLFPNLDKLISSLHCLFQDDTANKRKLAKYLGETHTRIFKLLSKYIQDQLQSRKFLDILLPLIATRREDSGVFVECLQIIRDIIPVLGNECTTKILNVISPHLISVELDMRLNICDLLYALAKIDPSVLSVASLLRDLNATSAIELTGLDYDTIISAYEKIDVDLFYTIQEDHALVLLSHFVYDMTSEELILRNSAYRSLLSFVEFCALILDGGVKSRYEIHQEITTGSKCCWTKACVRRIINKFLLKHMGNKMKEGGSVRKEWIELLRDMVLKLPEVENLNSFKVLCSEDAEQDFFNNIIHLQKHRRARAVLRFSNIISKSKMSEDIMNKVFVPLLFSMLFDEQGGKGEHVKTACIEALASISAQMEWKSYYALLIRCFREMKINLDKQKIVVRLICSILDQFHFSQNCFSLENKDSADSIVGSDSTETGSFATFHKCGGNSSAMLPKGSCSVIATEVQACLQKTVLPKMRKLLDCDSDKVNVNINVAALKVLKLLPMDIMDSQLPSIIHRIANNLKSRMESIRDEARFALAACLKELGLEYLQFIVGVLRATLKRGYELHVLGYSLHFILLKFLSNPKCGTLDYCLEDLLSVVENDILGDVAEEKEVEKIASKMKETRKLKSFETLKIISQSITFKTHGLKLLSPVKARLQKHLTPKVKTKLESMLNHISAGIESNPSVDQTDLFIFIYGFIEDGINHEDGQGENSSGTEMMPRHRREVNEKTISAGRDNGTKSVCSHLITVFALGLFHNRMKSVKLDKNNEELLSMLDPFVKLLGDCLSSRYEDILSASLKCLTQLVRLPLPSLASQTDKIKVTLLSIAQSSVNSNNSLMQSCLKMLTVLLRSTKITLSSEQLHLLIQFPLFIDLERNPSFVALSLLKAVVNRKLVVPEIYDVMMHIAELMVTSQVDSIRKKCSQIMLQFLLDYHLSGKYLQQHLDFLLRNLSYEYSTGRESVLEMLHAIIVKFPRNFLDKHAQTIFIHLVQCLVNDRDNKVRSMTGTVLKLLIGRASPHLLDSMFDFSLSWYMDEKRQVQSTGAQVLGLLVEVMNKSFQKHISSILPVSKTILQAAVGVASESPALDLHDEAVPLWKEAYYSLVLLEKILHHFHDLSFEKDFEDIWEAVCELLLHPHPWLRNISSRLVAIYYATVTKASKESHEKALGTFFLMRPHRLFMIAVSLCCQLKTQVIDNAVENLITQNLVFTISAIHSLMGKVESVDPSTFWSTLEQHEQGQFLKAFQLLDARKGKDIFLKVISGVHDQDYGDRCENLQYLLLSNLIKKMGKIALQKEAIQMKIIFNTFGKISLQIEQDKLQKHAFDMLLPLYKVCEGFAGKVVTDELKLLAEEVCKSMRNALGIHNFVQVYSEMRRSIKVKREKRKREEKVMAVVNPMRNAKRKLRIAAKHRAHKRRKIMTMKMGRWMH</sequence>
<evidence type="ECO:0000259" key="1">
    <source>
        <dbReference type="Pfam" id="PF07539"/>
    </source>
</evidence>
<feature type="domain" description="U3 small nucleolar RNA-associated protein 20 C-terminal" evidence="3">
    <location>
        <begin position="2590"/>
        <end position="2714"/>
    </location>
</feature>
<feature type="domain" description="U3 small nucleolar RNA-associated protein 20 N-terminal" evidence="1">
    <location>
        <begin position="899"/>
        <end position="1511"/>
    </location>
</feature>
<dbReference type="InterPro" id="IPR052575">
    <property type="entry name" value="SSU_processome_comp_20"/>
</dbReference>
<evidence type="ECO:0000313" key="4">
    <source>
        <dbReference type="EMBL" id="KAJ9153988.1"/>
    </source>
</evidence>
<comment type="caution">
    <text evidence="4">The sequence shown here is derived from an EMBL/GenBank/DDBJ whole genome shotgun (WGS) entry which is preliminary data.</text>
</comment>
<feature type="domain" description="U3 small nucleolar RNA-associated protein 20" evidence="2">
    <location>
        <begin position="1782"/>
        <end position="1997"/>
    </location>
</feature>
<dbReference type="Pfam" id="PF20416">
    <property type="entry name" value="UTP20"/>
    <property type="match status" value="1"/>
</dbReference>
<dbReference type="SUPFAM" id="SSF48371">
    <property type="entry name" value="ARM repeat"/>
    <property type="match status" value="3"/>
</dbReference>
<dbReference type="InterPro" id="IPR046523">
    <property type="entry name" value="UTP20_dom"/>
</dbReference>
<keyword evidence="5" id="KW-1185">Reference proteome</keyword>
<protein>
    <submittedName>
        <fullName evidence="4">Uncharacterized protein</fullName>
    </submittedName>
</protein>
<reference evidence="4 5" key="1">
    <citation type="journal article" date="2023" name="Plant Biotechnol. J.">
        <title>Chromosome-level wild Hevea brasiliensis genome provides new tools for genomic-assisted breeding and valuable loci to elevate rubber yield.</title>
        <authorList>
            <person name="Cheng H."/>
            <person name="Song X."/>
            <person name="Hu Y."/>
            <person name="Wu T."/>
            <person name="Yang Q."/>
            <person name="An Z."/>
            <person name="Feng S."/>
            <person name="Deng Z."/>
            <person name="Wu W."/>
            <person name="Zeng X."/>
            <person name="Tu M."/>
            <person name="Wang X."/>
            <person name="Huang H."/>
        </authorList>
    </citation>
    <scope>NUCLEOTIDE SEQUENCE [LARGE SCALE GENOMIC DNA]</scope>
    <source>
        <strain evidence="4">MT/VB/25A 57/8</strain>
    </source>
</reference>
<accession>A0ABQ9L1A8</accession>
<organism evidence="4 5">
    <name type="scientific">Hevea brasiliensis</name>
    <name type="common">Para rubber tree</name>
    <name type="synonym">Siphonia brasiliensis</name>
    <dbReference type="NCBI Taxonomy" id="3981"/>
    <lineage>
        <taxon>Eukaryota</taxon>
        <taxon>Viridiplantae</taxon>
        <taxon>Streptophyta</taxon>
        <taxon>Embryophyta</taxon>
        <taxon>Tracheophyta</taxon>
        <taxon>Spermatophyta</taxon>
        <taxon>Magnoliopsida</taxon>
        <taxon>eudicotyledons</taxon>
        <taxon>Gunneridae</taxon>
        <taxon>Pentapetalae</taxon>
        <taxon>rosids</taxon>
        <taxon>fabids</taxon>
        <taxon>Malpighiales</taxon>
        <taxon>Euphorbiaceae</taxon>
        <taxon>Crotonoideae</taxon>
        <taxon>Micrandreae</taxon>
        <taxon>Hevea</taxon>
    </lineage>
</organism>
<dbReference type="Proteomes" id="UP001174677">
    <property type="component" value="Chromosome 15"/>
</dbReference>
<name>A0ABQ9L1A8_HEVBR</name>
<dbReference type="InterPro" id="IPR057525">
    <property type="entry name" value="UTP20_C"/>
</dbReference>
<evidence type="ECO:0000259" key="2">
    <source>
        <dbReference type="Pfam" id="PF20416"/>
    </source>
</evidence>
<dbReference type="Pfam" id="PF23099">
    <property type="entry name" value="UTP20_C"/>
    <property type="match status" value="1"/>
</dbReference>
<gene>
    <name evidence="4" type="ORF">P3X46_027369</name>
</gene>
<dbReference type="EMBL" id="JARPOI010000015">
    <property type="protein sequence ID" value="KAJ9153988.1"/>
    <property type="molecule type" value="Genomic_DNA"/>
</dbReference>
<evidence type="ECO:0000259" key="3">
    <source>
        <dbReference type="Pfam" id="PF23099"/>
    </source>
</evidence>
<dbReference type="Pfam" id="PF07539">
    <property type="entry name" value="UTP20_N"/>
    <property type="match status" value="1"/>
</dbReference>
<dbReference type="InterPro" id="IPR011430">
    <property type="entry name" value="UTP20_N"/>
</dbReference>
<dbReference type="Gene3D" id="1.25.10.10">
    <property type="entry name" value="Leucine-rich Repeat Variant"/>
    <property type="match status" value="2"/>
</dbReference>